<feature type="transmembrane region" description="Helical" evidence="6">
    <location>
        <begin position="54"/>
        <end position="72"/>
    </location>
</feature>
<evidence type="ECO:0000256" key="2">
    <source>
        <dbReference type="ARBA" id="ARBA00022475"/>
    </source>
</evidence>
<keyword evidence="3 6" id="KW-0812">Transmembrane</keyword>
<evidence type="ECO:0000256" key="1">
    <source>
        <dbReference type="ARBA" id="ARBA00004651"/>
    </source>
</evidence>
<dbReference type="EMBL" id="UOFP01000134">
    <property type="protein sequence ID" value="VAW86318.1"/>
    <property type="molecule type" value="Genomic_DNA"/>
</dbReference>
<dbReference type="PANTHER" id="PTHR36115">
    <property type="entry name" value="PROLINE-RICH ANTIGEN HOMOLOG-RELATED"/>
    <property type="match status" value="1"/>
</dbReference>
<gene>
    <name evidence="8" type="ORF">MNBD_GAMMA18-1806</name>
</gene>
<feature type="transmembrane region" description="Helical" evidence="6">
    <location>
        <begin position="21"/>
        <end position="42"/>
    </location>
</feature>
<feature type="domain" description="RDD" evidence="7">
    <location>
        <begin position="19"/>
        <end position="137"/>
    </location>
</feature>
<evidence type="ECO:0000259" key="7">
    <source>
        <dbReference type="Pfam" id="PF06271"/>
    </source>
</evidence>
<evidence type="ECO:0000313" key="8">
    <source>
        <dbReference type="EMBL" id="VAW86318.1"/>
    </source>
</evidence>
<feature type="transmembrane region" description="Helical" evidence="6">
    <location>
        <begin position="101"/>
        <end position="122"/>
    </location>
</feature>
<evidence type="ECO:0000256" key="3">
    <source>
        <dbReference type="ARBA" id="ARBA00022692"/>
    </source>
</evidence>
<dbReference type="InterPro" id="IPR010432">
    <property type="entry name" value="RDD"/>
</dbReference>
<reference evidence="8" key="1">
    <citation type="submission" date="2018-06" db="EMBL/GenBank/DDBJ databases">
        <authorList>
            <person name="Zhirakovskaya E."/>
        </authorList>
    </citation>
    <scope>NUCLEOTIDE SEQUENCE</scope>
</reference>
<evidence type="ECO:0000256" key="4">
    <source>
        <dbReference type="ARBA" id="ARBA00022989"/>
    </source>
</evidence>
<accession>A0A3B0YZ32</accession>
<evidence type="ECO:0000256" key="5">
    <source>
        <dbReference type="ARBA" id="ARBA00023136"/>
    </source>
</evidence>
<comment type="subcellular location">
    <subcellularLocation>
        <location evidence="1">Cell membrane</location>
        <topology evidence="1">Multi-pass membrane protein</topology>
    </subcellularLocation>
</comment>
<proteinExistence type="predicted"/>
<dbReference type="PANTHER" id="PTHR36115:SF10">
    <property type="entry name" value="RDD DOMAIN-CONTAINING PROTEIN"/>
    <property type="match status" value="1"/>
</dbReference>
<sequence>MNSETTTNTPKRIKLPRLLLVLLYDSFAIVGLLFLVGIIMLLARSGEATAAGDWWFRGYLLFSVYLYYAWCWNRGGQTLGLKSWKAKVVTMQGHSLDWKTALWRFLGSLLSWLPLGLGYWWILFDKEGLSWHDRLSGSQIILVPKEKKPKEEEKS</sequence>
<name>A0A3B0YZ32_9ZZZZ</name>
<dbReference type="GO" id="GO:0005886">
    <property type="term" value="C:plasma membrane"/>
    <property type="evidence" value="ECO:0007669"/>
    <property type="project" value="UniProtKB-SubCell"/>
</dbReference>
<protein>
    <recommendedName>
        <fullName evidence="7">RDD domain-containing protein</fullName>
    </recommendedName>
</protein>
<keyword evidence="4 6" id="KW-1133">Transmembrane helix</keyword>
<dbReference type="AlphaFoldDB" id="A0A3B0YZ32"/>
<keyword evidence="2" id="KW-1003">Cell membrane</keyword>
<organism evidence="8">
    <name type="scientific">hydrothermal vent metagenome</name>
    <dbReference type="NCBI Taxonomy" id="652676"/>
    <lineage>
        <taxon>unclassified sequences</taxon>
        <taxon>metagenomes</taxon>
        <taxon>ecological metagenomes</taxon>
    </lineage>
</organism>
<keyword evidence="5 6" id="KW-0472">Membrane</keyword>
<dbReference type="InterPro" id="IPR051791">
    <property type="entry name" value="Pra-immunoreactive"/>
</dbReference>
<evidence type="ECO:0000256" key="6">
    <source>
        <dbReference type="SAM" id="Phobius"/>
    </source>
</evidence>
<dbReference type="Pfam" id="PF06271">
    <property type="entry name" value="RDD"/>
    <property type="match status" value="1"/>
</dbReference>